<dbReference type="Proteomes" id="UP001150603">
    <property type="component" value="Unassembled WGS sequence"/>
</dbReference>
<proteinExistence type="predicted"/>
<reference evidence="1" key="1">
    <citation type="submission" date="2022-07" db="EMBL/GenBank/DDBJ databases">
        <title>Phylogenomic reconstructions and comparative analyses of Kickxellomycotina fungi.</title>
        <authorList>
            <person name="Reynolds N.K."/>
            <person name="Stajich J.E."/>
            <person name="Barry K."/>
            <person name="Grigoriev I.V."/>
            <person name="Crous P."/>
            <person name="Smith M.E."/>
        </authorList>
    </citation>
    <scope>NUCLEOTIDE SEQUENCE</scope>
    <source>
        <strain evidence="1">NRRL 5244</strain>
    </source>
</reference>
<sequence>MWASKYLVRLRKQMAIYTDKRMRATREALQGMKVIKLFVWEDSTASTIRRYRNQEIKLIAYINLMRYGLISLALNSPVLASILTFAILTTLGGKLHAGAVFAVIGIFNSISVPLSWLPVALTEARNSKVPLERIADVLLEEELDMLAAPQPKLDVAIRVSHGNFAWKYQAIPASSLASDTSREPRIHHLGGPRKRNAGQDENNMSLYTYRFPAESVTGADGEDSQPFHLDNINLELPHGSLAVIVGPVGSGKSSLISALVGEMKRISGGMDFGGTLSYAAQVPWIMNATIRDNITFGLPYDEERYINVIEACALDIDLAEFADRDMTEIGERGVTLSGGQKQRVSIARAAYSESDIVLLDDSLSAVDVSVSHSIFKYCIQGYLKNRTRVLVTHCLDYLPLADLVITVA</sequence>
<protein>
    <submittedName>
        <fullName evidence="1">Uncharacterized protein</fullName>
    </submittedName>
</protein>
<evidence type="ECO:0000313" key="2">
    <source>
        <dbReference type="Proteomes" id="UP001150603"/>
    </source>
</evidence>
<keyword evidence="2" id="KW-1185">Reference proteome</keyword>
<organism evidence="1 2">
    <name type="scientific">Linderina macrospora</name>
    <dbReference type="NCBI Taxonomy" id="4868"/>
    <lineage>
        <taxon>Eukaryota</taxon>
        <taxon>Fungi</taxon>
        <taxon>Fungi incertae sedis</taxon>
        <taxon>Zoopagomycota</taxon>
        <taxon>Kickxellomycotina</taxon>
        <taxon>Kickxellomycetes</taxon>
        <taxon>Kickxellales</taxon>
        <taxon>Kickxellaceae</taxon>
        <taxon>Linderina</taxon>
    </lineage>
</organism>
<gene>
    <name evidence="1" type="ORF">FBU59_004083</name>
</gene>
<dbReference type="EMBL" id="JANBPW010002810">
    <property type="protein sequence ID" value="KAJ1939548.1"/>
    <property type="molecule type" value="Genomic_DNA"/>
</dbReference>
<name>A0ACC1J6G1_9FUNG</name>
<evidence type="ECO:0000313" key="1">
    <source>
        <dbReference type="EMBL" id="KAJ1939548.1"/>
    </source>
</evidence>
<comment type="caution">
    <text evidence="1">The sequence shown here is derived from an EMBL/GenBank/DDBJ whole genome shotgun (WGS) entry which is preliminary data.</text>
</comment>
<accession>A0ACC1J6G1</accession>